<name>A0A1E5LEH3_9BACI</name>
<dbReference type="Proteomes" id="UP000095209">
    <property type="component" value="Unassembled WGS sequence"/>
</dbReference>
<protein>
    <recommendedName>
        <fullName evidence="3">DUF4309 domain-containing protein</fullName>
    </recommendedName>
</protein>
<evidence type="ECO:0008006" key="3">
    <source>
        <dbReference type="Google" id="ProtNLM"/>
    </source>
</evidence>
<evidence type="ECO:0000313" key="1">
    <source>
        <dbReference type="EMBL" id="OEH92481.1"/>
    </source>
</evidence>
<gene>
    <name evidence="1" type="ORF">BFG57_15590</name>
</gene>
<dbReference type="InterPro" id="IPR025453">
    <property type="entry name" value="DUF4309"/>
</dbReference>
<organism evidence="1 2">
    <name type="scientific">Bacillus solimangrovi</name>
    <dbReference type="NCBI Taxonomy" id="1305675"/>
    <lineage>
        <taxon>Bacteria</taxon>
        <taxon>Bacillati</taxon>
        <taxon>Bacillota</taxon>
        <taxon>Bacilli</taxon>
        <taxon>Bacillales</taxon>
        <taxon>Bacillaceae</taxon>
        <taxon>Bacillus</taxon>
    </lineage>
</organism>
<proteinExistence type="predicted"/>
<sequence>MKRLLMILLSILILISFIEIEPSQALVAKKTAQQTEGKNQIVKLKYYKEDKGIKEVQSVNEDMLINEQYIENAKKGILNQCEIQLLPSISQKDIENQLGTPDESIYWEGGNGLTYGKCVYFFADDDLTDDRIIRGIEYSEYQLTSTPEEIIQQLGEPDFKKEEEEGWEVVYHFDKYTMFIVSETHDLANYRIFLKYNEFI</sequence>
<reference evidence="1 2" key="1">
    <citation type="submission" date="2016-08" db="EMBL/GenBank/DDBJ databases">
        <title>Genome of Bacillus solimangrovi GH2-4.</title>
        <authorList>
            <person name="Lim S."/>
            <person name="Kim B.-C."/>
        </authorList>
    </citation>
    <scope>NUCLEOTIDE SEQUENCE [LARGE SCALE GENOMIC DNA]</scope>
    <source>
        <strain evidence="1 2">GH2-4</strain>
    </source>
</reference>
<dbReference type="Pfam" id="PF14172">
    <property type="entry name" value="DUF4309"/>
    <property type="match status" value="1"/>
</dbReference>
<dbReference type="RefSeq" id="WP_069717483.1">
    <property type="nucleotide sequence ID" value="NZ_MJEH01000027.1"/>
</dbReference>
<dbReference type="AlphaFoldDB" id="A0A1E5LEH3"/>
<comment type="caution">
    <text evidence="1">The sequence shown here is derived from an EMBL/GenBank/DDBJ whole genome shotgun (WGS) entry which is preliminary data.</text>
</comment>
<dbReference type="EMBL" id="MJEH01000027">
    <property type="protein sequence ID" value="OEH92481.1"/>
    <property type="molecule type" value="Genomic_DNA"/>
</dbReference>
<accession>A0A1E5LEH3</accession>
<evidence type="ECO:0000313" key="2">
    <source>
        <dbReference type="Proteomes" id="UP000095209"/>
    </source>
</evidence>
<dbReference type="OrthoDB" id="9863070at2"/>
<keyword evidence="2" id="KW-1185">Reference proteome</keyword>